<comment type="caution">
    <text evidence="4">The sequence shown here is derived from an EMBL/GenBank/DDBJ whole genome shotgun (WGS) entry which is preliminary data.</text>
</comment>
<dbReference type="EMBL" id="AMYT01000008">
    <property type="protein sequence ID" value="EKU27830.1"/>
    <property type="molecule type" value="Genomic_DNA"/>
</dbReference>
<evidence type="ECO:0000259" key="3">
    <source>
        <dbReference type="Pfam" id="PF06030"/>
    </source>
</evidence>
<accession>K8ZA58</accession>
<dbReference type="Proteomes" id="UP000016057">
    <property type="component" value="Unassembled WGS sequence"/>
</dbReference>
<keyword evidence="2" id="KW-0472">Membrane</keyword>
<sequence length="235" mass="27120">MVTLTDGNTNDEGQIDYSGSKENSKQLKASFTDIAKNPQPIVEVGKESTKTIEIPFTMPKASFSGVILGGITVREVNPSSFNTYSYTIGVVLMNHRYDSINKKKSMQKEDIDYDKNQEAFIVRLINPSGFLSTDNELEIEVENVWGQKVYSYEKEDIDIAPHQEFSMMTDKLPHFFYRWEVKINQVEKTFYSLHFGDKVIYCSPIQLMVPILVLLLIIVGITWLFVRRYYKEKLN</sequence>
<organism evidence="4 5">
    <name type="scientific">Catellicoccus marimammalium M35/04/3</name>
    <dbReference type="NCBI Taxonomy" id="1234409"/>
    <lineage>
        <taxon>Bacteria</taxon>
        <taxon>Bacillati</taxon>
        <taxon>Bacillota</taxon>
        <taxon>Bacilli</taxon>
        <taxon>Lactobacillales</taxon>
        <taxon>Enterococcaceae</taxon>
        <taxon>Catellicoccus</taxon>
    </lineage>
</organism>
<keyword evidence="2" id="KW-1133">Transmembrane helix</keyword>
<evidence type="ECO:0000313" key="4">
    <source>
        <dbReference type="EMBL" id="EKU27830.1"/>
    </source>
</evidence>
<evidence type="ECO:0000313" key="5">
    <source>
        <dbReference type="Proteomes" id="UP000016057"/>
    </source>
</evidence>
<dbReference type="Pfam" id="PF06030">
    <property type="entry name" value="WxLIP_PGBD"/>
    <property type="match status" value="1"/>
</dbReference>
<feature type="domain" description="WxL Interacting Protein peptidoglycan binding" evidence="3">
    <location>
        <begin position="2"/>
        <end position="74"/>
    </location>
</feature>
<feature type="transmembrane region" description="Helical" evidence="2">
    <location>
        <begin position="207"/>
        <end position="226"/>
    </location>
</feature>
<keyword evidence="2" id="KW-0812">Transmembrane</keyword>
<dbReference type="STRING" id="1234409.C683_0295"/>
<name>K8ZA58_9ENTE</name>
<keyword evidence="5" id="KW-1185">Reference proteome</keyword>
<protein>
    <recommendedName>
        <fullName evidence="3">WxL Interacting Protein peptidoglycan binding domain-containing protein</fullName>
    </recommendedName>
</protein>
<feature type="region of interest" description="Disordered" evidence="1">
    <location>
        <begin position="1"/>
        <end position="23"/>
    </location>
</feature>
<dbReference type="AlphaFoldDB" id="K8ZA58"/>
<gene>
    <name evidence="4" type="ORF">C683_0295</name>
</gene>
<proteinExistence type="predicted"/>
<evidence type="ECO:0000256" key="2">
    <source>
        <dbReference type="SAM" id="Phobius"/>
    </source>
</evidence>
<reference evidence="4 5" key="1">
    <citation type="journal article" date="2013" name="Genome Announc.">
        <title>Draft Genome Sequence of Catellicoccus marimammalium, a Novel Species Commonly Found in Gull Feces.</title>
        <authorList>
            <person name="Weigand M.R."/>
            <person name="Ryu H."/>
            <person name="Bozcek L."/>
            <person name="Konstantinidis K.T."/>
            <person name="Santo Domingo J.W."/>
        </authorList>
    </citation>
    <scope>NUCLEOTIDE SEQUENCE [LARGE SCALE GENOMIC DNA]</scope>
    <source>
        <strain evidence="4 5">M35/04/3</strain>
    </source>
</reference>
<feature type="compositionally biased region" description="Polar residues" evidence="1">
    <location>
        <begin position="1"/>
        <end position="12"/>
    </location>
</feature>
<evidence type="ECO:0000256" key="1">
    <source>
        <dbReference type="SAM" id="MobiDB-lite"/>
    </source>
</evidence>
<dbReference type="InterPro" id="IPR010317">
    <property type="entry name" value="WxLIP_PGBD"/>
</dbReference>